<evidence type="ECO:0000256" key="1">
    <source>
        <dbReference type="SAM" id="Phobius"/>
    </source>
</evidence>
<sequence>MSFIFFSTPTAIQNFYPFHNFGNKYYAFLEKGFKLKKSLTNKDVAGIQCFDLFFGVLQRSFESFCFVKKKGCSNVSTFATKKNSPTQAQCQGKANSQTIAAYIDPTEGVQFQDTQQEEGPSSSLTISIIDNDKGFEAFGDLTFGYDPNTQTQTLLTFTYNQNDVVSIVDQNNDRFIDAGFVNITGLYFVVLLYAISIRKKYTL</sequence>
<keyword evidence="3" id="KW-1185">Reference proteome</keyword>
<feature type="transmembrane region" description="Helical" evidence="1">
    <location>
        <begin position="175"/>
        <end position="195"/>
    </location>
</feature>
<gene>
    <name evidence="2" type="ORF">RFI_20617</name>
</gene>
<protein>
    <recommendedName>
        <fullName evidence="4">Transmembrane protein</fullName>
    </recommendedName>
</protein>
<reference evidence="2 3" key="1">
    <citation type="journal article" date="2013" name="Curr. Biol.">
        <title>The Genome of the Foraminiferan Reticulomyxa filosa.</title>
        <authorList>
            <person name="Glockner G."/>
            <person name="Hulsmann N."/>
            <person name="Schleicher M."/>
            <person name="Noegel A.A."/>
            <person name="Eichinger L."/>
            <person name="Gallinger C."/>
            <person name="Pawlowski J."/>
            <person name="Sierra R."/>
            <person name="Euteneuer U."/>
            <person name="Pillet L."/>
            <person name="Moustafa A."/>
            <person name="Platzer M."/>
            <person name="Groth M."/>
            <person name="Szafranski K."/>
            <person name="Schliwa M."/>
        </authorList>
    </citation>
    <scope>NUCLEOTIDE SEQUENCE [LARGE SCALE GENOMIC DNA]</scope>
</reference>
<evidence type="ECO:0008006" key="4">
    <source>
        <dbReference type="Google" id="ProtNLM"/>
    </source>
</evidence>
<dbReference type="AlphaFoldDB" id="X6MTD7"/>
<evidence type="ECO:0000313" key="2">
    <source>
        <dbReference type="EMBL" id="ETO16727.1"/>
    </source>
</evidence>
<keyword evidence="1" id="KW-0812">Transmembrane</keyword>
<accession>X6MTD7</accession>
<keyword evidence="1" id="KW-1133">Transmembrane helix</keyword>
<name>X6MTD7_RETFI</name>
<dbReference type="Proteomes" id="UP000023152">
    <property type="component" value="Unassembled WGS sequence"/>
</dbReference>
<evidence type="ECO:0000313" key="3">
    <source>
        <dbReference type="Proteomes" id="UP000023152"/>
    </source>
</evidence>
<proteinExistence type="predicted"/>
<keyword evidence="1" id="KW-0472">Membrane</keyword>
<comment type="caution">
    <text evidence="2">The sequence shown here is derived from an EMBL/GenBank/DDBJ whole genome shotgun (WGS) entry which is preliminary data.</text>
</comment>
<organism evidence="2 3">
    <name type="scientific">Reticulomyxa filosa</name>
    <dbReference type="NCBI Taxonomy" id="46433"/>
    <lineage>
        <taxon>Eukaryota</taxon>
        <taxon>Sar</taxon>
        <taxon>Rhizaria</taxon>
        <taxon>Retaria</taxon>
        <taxon>Foraminifera</taxon>
        <taxon>Monothalamids</taxon>
        <taxon>Reticulomyxidae</taxon>
        <taxon>Reticulomyxa</taxon>
    </lineage>
</organism>
<dbReference type="EMBL" id="ASPP01017911">
    <property type="protein sequence ID" value="ETO16727.1"/>
    <property type="molecule type" value="Genomic_DNA"/>
</dbReference>